<dbReference type="Proteomes" id="UP000179281">
    <property type="component" value="Unassembled WGS sequence"/>
</dbReference>
<protein>
    <submittedName>
        <fullName evidence="2">Uncharacterized protein</fullName>
    </submittedName>
</protein>
<reference evidence="2 3" key="1">
    <citation type="journal article" date="2016" name="Nat. Commun.">
        <title>Thousands of microbial genomes shed light on interconnected biogeochemical processes in an aquifer system.</title>
        <authorList>
            <person name="Anantharaman K."/>
            <person name="Brown C.T."/>
            <person name="Hug L.A."/>
            <person name="Sharon I."/>
            <person name="Castelle C.J."/>
            <person name="Probst A.J."/>
            <person name="Thomas B.C."/>
            <person name="Singh A."/>
            <person name="Wilkins M.J."/>
            <person name="Karaoz U."/>
            <person name="Brodie E.L."/>
            <person name="Williams K.H."/>
            <person name="Hubbard S.S."/>
            <person name="Banfield J.F."/>
        </authorList>
    </citation>
    <scope>NUCLEOTIDE SEQUENCE [LARGE SCALE GENOMIC DNA]</scope>
</reference>
<dbReference type="STRING" id="1798653.A3G64_00490"/>
<feature type="region of interest" description="Disordered" evidence="1">
    <location>
        <begin position="149"/>
        <end position="174"/>
    </location>
</feature>
<dbReference type="EMBL" id="MHLD01000002">
    <property type="protein sequence ID" value="OGZ02943.1"/>
    <property type="molecule type" value="Genomic_DNA"/>
</dbReference>
<comment type="caution">
    <text evidence="2">The sequence shown here is derived from an EMBL/GenBank/DDBJ whole genome shotgun (WGS) entry which is preliminary data.</text>
</comment>
<proteinExistence type="predicted"/>
<evidence type="ECO:0000313" key="3">
    <source>
        <dbReference type="Proteomes" id="UP000179281"/>
    </source>
</evidence>
<name>A0A1G2CNI8_9BACT</name>
<sequence length="174" mass="19604">MKDAERPFGRFALKVGDEIEFVVPDTGEFQGVVTEIAEQDAGAPVLAVYVPAFPCGKTVSVYPEEVTAKILYSNAGLYLFEIAEKVEYWDEDARRVLVGWVYEIDSANREVIIKARGRTFSRFPEELHIIPPPRLCDRQEARTENGCTAHILSEPEGGKRSAEQARRDGEEEKR</sequence>
<feature type="compositionally biased region" description="Basic and acidic residues" evidence="1">
    <location>
        <begin position="156"/>
        <end position="174"/>
    </location>
</feature>
<gene>
    <name evidence="2" type="ORF">A3G64_00490</name>
</gene>
<evidence type="ECO:0000313" key="2">
    <source>
        <dbReference type="EMBL" id="OGZ02943.1"/>
    </source>
</evidence>
<organism evidence="2 3">
    <name type="scientific">Candidatus Liptonbacteria bacterium RIFCSPLOWO2_12_FULL_60_15</name>
    <dbReference type="NCBI Taxonomy" id="1798653"/>
    <lineage>
        <taxon>Bacteria</taxon>
        <taxon>Candidatus Liptoniibacteriota</taxon>
    </lineage>
</organism>
<dbReference type="AlphaFoldDB" id="A0A1G2CNI8"/>
<evidence type="ECO:0000256" key="1">
    <source>
        <dbReference type="SAM" id="MobiDB-lite"/>
    </source>
</evidence>
<accession>A0A1G2CNI8</accession>